<keyword evidence="3" id="KW-1185">Reference proteome</keyword>
<dbReference type="EMBL" id="NMUH01000263">
    <property type="protein sequence ID" value="MQL75753.1"/>
    <property type="molecule type" value="Genomic_DNA"/>
</dbReference>
<gene>
    <name evidence="2" type="ORF">Taro_008118</name>
</gene>
<accession>A0A843U2G1</accession>
<evidence type="ECO:0000313" key="3">
    <source>
        <dbReference type="Proteomes" id="UP000652761"/>
    </source>
</evidence>
<organism evidence="2 3">
    <name type="scientific">Colocasia esculenta</name>
    <name type="common">Wild taro</name>
    <name type="synonym">Arum esculentum</name>
    <dbReference type="NCBI Taxonomy" id="4460"/>
    <lineage>
        <taxon>Eukaryota</taxon>
        <taxon>Viridiplantae</taxon>
        <taxon>Streptophyta</taxon>
        <taxon>Embryophyta</taxon>
        <taxon>Tracheophyta</taxon>
        <taxon>Spermatophyta</taxon>
        <taxon>Magnoliopsida</taxon>
        <taxon>Liliopsida</taxon>
        <taxon>Araceae</taxon>
        <taxon>Aroideae</taxon>
        <taxon>Colocasieae</taxon>
        <taxon>Colocasia</taxon>
    </lineage>
</organism>
<evidence type="ECO:0000256" key="1">
    <source>
        <dbReference type="SAM" id="MobiDB-lite"/>
    </source>
</evidence>
<reference evidence="2" key="1">
    <citation type="submission" date="2017-07" db="EMBL/GenBank/DDBJ databases">
        <title>Taro Niue Genome Assembly and Annotation.</title>
        <authorList>
            <person name="Atibalentja N."/>
            <person name="Keating K."/>
            <person name="Fields C.J."/>
        </authorList>
    </citation>
    <scope>NUCLEOTIDE SEQUENCE</scope>
    <source>
        <strain evidence="2">Niue_2</strain>
        <tissue evidence="2">Leaf</tissue>
    </source>
</reference>
<comment type="caution">
    <text evidence="2">The sequence shown here is derived from an EMBL/GenBank/DDBJ whole genome shotgun (WGS) entry which is preliminary data.</text>
</comment>
<sequence>MTSGLMYPSSPNGRTKVLSQYTRSRFKNPEIGIGSVGPKPVRPADPDPGLAEPSRAEPGRVWPSWDCIPNLRMLLGLALALVIEMPLSSPFVHIVDLRFVLPSLAYSHDVDLE</sequence>
<protein>
    <submittedName>
        <fullName evidence="2">Uncharacterized protein</fullName>
    </submittedName>
</protein>
<dbReference type="AlphaFoldDB" id="A0A843U2G1"/>
<name>A0A843U2G1_COLES</name>
<proteinExistence type="predicted"/>
<evidence type="ECO:0000313" key="2">
    <source>
        <dbReference type="EMBL" id="MQL75753.1"/>
    </source>
</evidence>
<dbReference type="Proteomes" id="UP000652761">
    <property type="component" value="Unassembled WGS sequence"/>
</dbReference>
<feature type="region of interest" description="Disordered" evidence="1">
    <location>
        <begin position="28"/>
        <end position="57"/>
    </location>
</feature>